<evidence type="ECO:0000256" key="5">
    <source>
        <dbReference type="ARBA" id="ARBA00023004"/>
    </source>
</evidence>
<evidence type="ECO:0000256" key="4">
    <source>
        <dbReference type="ARBA" id="ARBA00023002"/>
    </source>
</evidence>
<evidence type="ECO:0000313" key="6">
    <source>
        <dbReference type="EMBL" id="THG13389.1"/>
    </source>
</evidence>
<comment type="caution">
    <text evidence="6">The sequence shown here is derived from an EMBL/GenBank/DDBJ whole genome shotgun (WGS) entry which is preliminary data.</text>
</comment>
<name>A0A4S4EB28_CAMSN</name>
<evidence type="ECO:0000313" key="7">
    <source>
        <dbReference type="Proteomes" id="UP000306102"/>
    </source>
</evidence>
<comment type="similarity">
    <text evidence="2">Belongs to the cytochrome P450 family.</text>
</comment>
<evidence type="ECO:0008006" key="8">
    <source>
        <dbReference type="Google" id="ProtNLM"/>
    </source>
</evidence>
<dbReference type="Proteomes" id="UP000306102">
    <property type="component" value="Unassembled WGS sequence"/>
</dbReference>
<proteinExistence type="inferred from homology"/>
<dbReference type="GO" id="GO:0004497">
    <property type="term" value="F:monooxygenase activity"/>
    <property type="evidence" value="ECO:0007669"/>
    <property type="project" value="InterPro"/>
</dbReference>
<comment type="cofactor">
    <cofactor evidence="1">
        <name>heme</name>
        <dbReference type="ChEBI" id="CHEBI:30413"/>
    </cofactor>
</comment>
<dbReference type="GO" id="GO:0020037">
    <property type="term" value="F:heme binding"/>
    <property type="evidence" value="ECO:0007669"/>
    <property type="project" value="InterPro"/>
</dbReference>
<dbReference type="STRING" id="542762.A0A4S4EB28"/>
<keyword evidence="7" id="KW-1185">Reference proteome</keyword>
<organism evidence="6 7">
    <name type="scientific">Camellia sinensis var. sinensis</name>
    <name type="common">China tea</name>
    <dbReference type="NCBI Taxonomy" id="542762"/>
    <lineage>
        <taxon>Eukaryota</taxon>
        <taxon>Viridiplantae</taxon>
        <taxon>Streptophyta</taxon>
        <taxon>Embryophyta</taxon>
        <taxon>Tracheophyta</taxon>
        <taxon>Spermatophyta</taxon>
        <taxon>Magnoliopsida</taxon>
        <taxon>eudicotyledons</taxon>
        <taxon>Gunneridae</taxon>
        <taxon>Pentapetalae</taxon>
        <taxon>asterids</taxon>
        <taxon>Ericales</taxon>
        <taxon>Theaceae</taxon>
        <taxon>Camellia</taxon>
    </lineage>
</organism>
<dbReference type="EMBL" id="SDRB02005898">
    <property type="protein sequence ID" value="THG13389.1"/>
    <property type="molecule type" value="Genomic_DNA"/>
</dbReference>
<dbReference type="AlphaFoldDB" id="A0A4S4EB28"/>
<dbReference type="GO" id="GO:0016705">
    <property type="term" value="F:oxidoreductase activity, acting on paired donors, with incorporation or reduction of molecular oxygen"/>
    <property type="evidence" value="ECO:0007669"/>
    <property type="project" value="InterPro"/>
</dbReference>
<dbReference type="GO" id="GO:0005506">
    <property type="term" value="F:iron ion binding"/>
    <property type="evidence" value="ECO:0007669"/>
    <property type="project" value="InterPro"/>
</dbReference>
<dbReference type="Gene3D" id="1.10.630.10">
    <property type="entry name" value="Cytochrome P450"/>
    <property type="match status" value="1"/>
</dbReference>
<dbReference type="InterPro" id="IPR001128">
    <property type="entry name" value="Cyt_P450"/>
</dbReference>
<keyword evidence="5" id="KW-0408">Iron</keyword>
<evidence type="ECO:0000256" key="3">
    <source>
        <dbReference type="ARBA" id="ARBA00022723"/>
    </source>
</evidence>
<protein>
    <recommendedName>
        <fullName evidence="8">Cytochrome P450</fullName>
    </recommendedName>
</protein>
<dbReference type="Pfam" id="PF00067">
    <property type="entry name" value="p450"/>
    <property type="match status" value="1"/>
</dbReference>
<dbReference type="InterPro" id="IPR036396">
    <property type="entry name" value="Cyt_P450_sf"/>
</dbReference>
<keyword evidence="4" id="KW-0560">Oxidoreductase</keyword>
<reference evidence="6 7" key="1">
    <citation type="journal article" date="2018" name="Proc. Natl. Acad. Sci. U.S.A.">
        <title>Draft genome sequence of Camellia sinensis var. sinensis provides insights into the evolution of the tea genome and tea quality.</title>
        <authorList>
            <person name="Wei C."/>
            <person name="Yang H."/>
            <person name="Wang S."/>
            <person name="Zhao J."/>
            <person name="Liu C."/>
            <person name="Gao L."/>
            <person name="Xia E."/>
            <person name="Lu Y."/>
            <person name="Tai Y."/>
            <person name="She G."/>
            <person name="Sun J."/>
            <person name="Cao H."/>
            <person name="Tong W."/>
            <person name="Gao Q."/>
            <person name="Li Y."/>
            <person name="Deng W."/>
            <person name="Jiang X."/>
            <person name="Wang W."/>
            <person name="Chen Q."/>
            <person name="Zhang S."/>
            <person name="Li H."/>
            <person name="Wu J."/>
            <person name="Wang P."/>
            <person name="Li P."/>
            <person name="Shi C."/>
            <person name="Zheng F."/>
            <person name="Jian J."/>
            <person name="Huang B."/>
            <person name="Shan D."/>
            <person name="Shi M."/>
            <person name="Fang C."/>
            <person name="Yue Y."/>
            <person name="Li F."/>
            <person name="Li D."/>
            <person name="Wei S."/>
            <person name="Han B."/>
            <person name="Jiang C."/>
            <person name="Yin Y."/>
            <person name="Xia T."/>
            <person name="Zhang Z."/>
            <person name="Bennetzen J.L."/>
            <person name="Zhao S."/>
            <person name="Wan X."/>
        </authorList>
    </citation>
    <scope>NUCLEOTIDE SEQUENCE [LARGE SCALE GENOMIC DNA]</scope>
    <source>
        <strain evidence="7">cv. Shuchazao</strain>
        <tissue evidence="6">Leaf</tissue>
    </source>
</reference>
<keyword evidence="3" id="KW-0479">Metal-binding</keyword>
<evidence type="ECO:0000256" key="2">
    <source>
        <dbReference type="ARBA" id="ARBA00010617"/>
    </source>
</evidence>
<sequence length="215" mass="24409">MRIAVNEVQEFAKEIVKEKKQELGEKSSLESVDLLSRFLSSGHSDESFIIDIVISFILAGRDATSAALIWFFLLVSKHQNVKNEILKEINDNSEATTFEEVKDMVYTHAALSESMRLYPPVPADGKEAIDDDVLPDGTVIKKGTRVAYHICTMGQSEKLWRSDWAEFQPERWLEMRDAAAGKWSFVARDPYTYPVFQAGPRILNDIQTTVEMAFL</sequence>
<dbReference type="SUPFAM" id="SSF48264">
    <property type="entry name" value="Cytochrome P450"/>
    <property type="match status" value="1"/>
</dbReference>
<accession>A0A4S4EB28</accession>
<gene>
    <name evidence="6" type="ORF">TEA_008242</name>
</gene>
<dbReference type="PANTHER" id="PTHR24296">
    <property type="entry name" value="CYTOCHROME P450"/>
    <property type="match status" value="1"/>
</dbReference>
<evidence type="ECO:0000256" key="1">
    <source>
        <dbReference type="ARBA" id="ARBA00001971"/>
    </source>
</evidence>